<name>J9GPE7_9ZZZZ</name>
<comment type="caution">
    <text evidence="1">The sequence shown here is derived from an EMBL/GenBank/DDBJ whole genome shotgun (WGS) entry which is preliminary data.</text>
</comment>
<evidence type="ECO:0000313" key="1">
    <source>
        <dbReference type="EMBL" id="EJX09579.1"/>
    </source>
</evidence>
<proteinExistence type="predicted"/>
<protein>
    <submittedName>
        <fullName evidence="1">Uncharacterized protein</fullName>
    </submittedName>
</protein>
<gene>
    <name evidence="1" type="ORF">EVA_02308</name>
</gene>
<dbReference type="AlphaFoldDB" id="J9GPE7"/>
<dbReference type="EMBL" id="AMCI01000362">
    <property type="protein sequence ID" value="EJX09579.1"/>
    <property type="molecule type" value="Genomic_DNA"/>
</dbReference>
<reference evidence="1" key="1">
    <citation type="journal article" date="2012" name="PLoS ONE">
        <title>Gene sets for utilization of primary and secondary nutrition supplies in the distal gut of endangered iberian lynx.</title>
        <authorList>
            <person name="Alcaide M."/>
            <person name="Messina E."/>
            <person name="Richter M."/>
            <person name="Bargiela R."/>
            <person name="Peplies J."/>
            <person name="Huws S.A."/>
            <person name="Newbold C.J."/>
            <person name="Golyshin P.N."/>
            <person name="Simon M.A."/>
            <person name="Lopez G."/>
            <person name="Yakimov M.M."/>
            <person name="Ferrer M."/>
        </authorList>
    </citation>
    <scope>NUCLEOTIDE SEQUENCE</scope>
</reference>
<accession>J9GPE7</accession>
<sequence>MEVLFRILLRQEESLVVASVSIKVGDVDAGVGTVVAA</sequence>
<organism evidence="1">
    <name type="scientific">gut metagenome</name>
    <dbReference type="NCBI Taxonomy" id="749906"/>
    <lineage>
        <taxon>unclassified sequences</taxon>
        <taxon>metagenomes</taxon>
        <taxon>organismal metagenomes</taxon>
    </lineage>
</organism>